<dbReference type="GO" id="GO:0008270">
    <property type="term" value="F:zinc ion binding"/>
    <property type="evidence" value="ECO:0007669"/>
    <property type="project" value="UniProtKB-KW"/>
</dbReference>
<dbReference type="AlphaFoldDB" id="A0AAP0JIU4"/>
<proteinExistence type="predicted"/>
<keyword evidence="9" id="KW-0539">Nucleus</keyword>
<dbReference type="Gene3D" id="1.10.10.60">
    <property type="entry name" value="Homeodomain-like"/>
    <property type="match status" value="1"/>
</dbReference>
<sequence length="303" mass="33736">MMKPVDLTIAPFPLQVSNASKAEGEEVESEKTYRQPPSTAAPDCSFRYRECMKNHAAAIGGHANDGCGEFMPGREGQAMMKCAACGCHRNFHRKEALNCGADHPHFLLHRHPAGMVGVGWENSRRLPYLSALPMTPPPPPGLISAAPHHHYVYGAVGGVESREDRRSETPDGRDHDQIHQVGRDHEVVMMKSKRFRTKFTQEQKERMVDFAERIGWRMLRQNDAALNEFCAEIGVKRRVLKVWMHNNKNTFRKKTSSSEDNHAPPPPPVAEDDDDEDDDDDCSNDGDEGCEEEGGAPQSPVGG</sequence>
<feature type="region of interest" description="Disordered" evidence="10">
    <location>
        <begin position="251"/>
        <end position="303"/>
    </location>
</feature>
<evidence type="ECO:0000256" key="4">
    <source>
        <dbReference type="ARBA" id="ARBA00022833"/>
    </source>
</evidence>
<dbReference type="InterPro" id="IPR009057">
    <property type="entry name" value="Homeodomain-like_sf"/>
</dbReference>
<keyword evidence="13" id="KW-1185">Reference proteome</keyword>
<evidence type="ECO:0000256" key="2">
    <source>
        <dbReference type="ARBA" id="ARBA00022723"/>
    </source>
</evidence>
<evidence type="ECO:0000313" key="12">
    <source>
        <dbReference type="EMBL" id="KAK9134856.1"/>
    </source>
</evidence>
<evidence type="ECO:0000256" key="10">
    <source>
        <dbReference type="SAM" id="MobiDB-lite"/>
    </source>
</evidence>
<keyword evidence="4" id="KW-0862">Zinc</keyword>
<dbReference type="NCBIfam" id="TIGR01566">
    <property type="entry name" value="ZF_HD_prot_N"/>
    <property type="match status" value="1"/>
</dbReference>
<evidence type="ECO:0000313" key="13">
    <source>
        <dbReference type="Proteomes" id="UP001420932"/>
    </source>
</evidence>
<comment type="caution">
    <text evidence="12">The sequence shown here is derived from an EMBL/GenBank/DDBJ whole genome shotgun (WGS) entry which is preliminary data.</text>
</comment>
<dbReference type="PANTHER" id="PTHR31948:SF140">
    <property type="entry name" value="ZINC-FINGER HOMEODOMAIN PROTEIN 2"/>
    <property type="match status" value="1"/>
</dbReference>
<dbReference type="InterPro" id="IPR006456">
    <property type="entry name" value="ZF_HD_homeobox_Cys/His_dimer"/>
</dbReference>
<evidence type="ECO:0000256" key="6">
    <source>
        <dbReference type="ARBA" id="ARBA00023125"/>
    </source>
</evidence>
<gene>
    <name evidence="12" type="ORF">Syun_014186</name>
</gene>
<keyword evidence="7" id="KW-0371">Homeobox</keyword>
<feature type="region of interest" description="Disordered" evidence="10">
    <location>
        <begin position="20"/>
        <end position="41"/>
    </location>
</feature>
<organism evidence="12 13">
    <name type="scientific">Stephania yunnanensis</name>
    <dbReference type="NCBI Taxonomy" id="152371"/>
    <lineage>
        <taxon>Eukaryota</taxon>
        <taxon>Viridiplantae</taxon>
        <taxon>Streptophyta</taxon>
        <taxon>Embryophyta</taxon>
        <taxon>Tracheophyta</taxon>
        <taxon>Spermatophyta</taxon>
        <taxon>Magnoliopsida</taxon>
        <taxon>Ranunculales</taxon>
        <taxon>Menispermaceae</taxon>
        <taxon>Menispermoideae</taxon>
        <taxon>Cissampelideae</taxon>
        <taxon>Stephania</taxon>
    </lineage>
</organism>
<comment type="subcellular location">
    <subcellularLocation>
        <location evidence="1">Nucleus</location>
    </subcellularLocation>
</comment>
<dbReference type="GO" id="GO:0050793">
    <property type="term" value="P:regulation of developmental process"/>
    <property type="evidence" value="ECO:0007669"/>
    <property type="project" value="TreeGrafter"/>
</dbReference>
<feature type="domain" description="ZF-HD dimerization-type" evidence="11">
    <location>
        <begin position="48"/>
        <end position="95"/>
    </location>
</feature>
<reference evidence="12 13" key="1">
    <citation type="submission" date="2024-01" db="EMBL/GenBank/DDBJ databases">
        <title>Genome assemblies of Stephania.</title>
        <authorList>
            <person name="Yang L."/>
        </authorList>
    </citation>
    <scope>NUCLEOTIDE SEQUENCE [LARGE SCALE GENOMIC DNA]</scope>
    <source>
        <strain evidence="12">YNDBR</strain>
        <tissue evidence="12">Leaf</tissue>
    </source>
</reference>
<dbReference type="GO" id="GO:0003700">
    <property type="term" value="F:DNA-binding transcription factor activity"/>
    <property type="evidence" value="ECO:0007669"/>
    <property type="project" value="TreeGrafter"/>
</dbReference>
<keyword evidence="8" id="KW-0804">Transcription</keyword>
<evidence type="ECO:0000259" key="11">
    <source>
        <dbReference type="PROSITE" id="PS51523"/>
    </source>
</evidence>
<keyword evidence="2" id="KW-0479">Metal-binding</keyword>
<dbReference type="SUPFAM" id="SSF46689">
    <property type="entry name" value="Homeodomain-like"/>
    <property type="match status" value="1"/>
</dbReference>
<feature type="region of interest" description="Disordered" evidence="10">
    <location>
        <begin position="159"/>
        <end position="183"/>
    </location>
</feature>
<evidence type="ECO:0000256" key="3">
    <source>
        <dbReference type="ARBA" id="ARBA00022771"/>
    </source>
</evidence>
<protein>
    <recommendedName>
        <fullName evidence="11">ZF-HD dimerization-type domain-containing protein</fullName>
    </recommendedName>
</protein>
<evidence type="ECO:0000256" key="1">
    <source>
        <dbReference type="ARBA" id="ARBA00004123"/>
    </source>
</evidence>
<dbReference type="FunFam" id="1.10.10.60:FF:000257">
    <property type="entry name" value="Zinc-finger homeodomain protein 2"/>
    <property type="match status" value="1"/>
</dbReference>
<dbReference type="Proteomes" id="UP001420932">
    <property type="component" value="Unassembled WGS sequence"/>
</dbReference>
<evidence type="ECO:0000256" key="5">
    <source>
        <dbReference type="ARBA" id="ARBA00023015"/>
    </source>
</evidence>
<keyword evidence="6" id="KW-0238">DNA-binding</keyword>
<dbReference type="GO" id="GO:0000976">
    <property type="term" value="F:transcription cis-regulatory region binding"/>
    <property type="evidence" value="ECO:0007669"/>
    <property type="project" value="TreeGrafter"/>
</dbReference>
<keyword evidence="5" id="KW-0805">Transcription regulation</keyword>
<accession>A0AAP0JIU4</accession>
<feature type="compositionally biased region" description="Basic and acidic residues" evidence="10">
    <location>
        <begin position="160"/>
        <end position="183"/>
    </location>
</feature>
<dbReference type="GO" id="GO:0005634">
    <property type="term" value="C:nucleus"/>
    <property type="evidence" value="ECO:0007669"/>
    <property type="project" value="UniProtKB-SubCell"/>
</dbReference>
<dbReference type="NCBIfam" id="TIGR01565">
    <property type="entry name" value="homeo_ZF_HD"/>
    <property type="match status" value="1"/>
</dbReference>
<evidence type="ECO:0000256" key="7">
    <source>
        <dbReference type="ARBA" id="ARBA00023155"/>
    </source>
</evidence>
<dbReference type="InterPro" id="IPR006455">
    <property type="entry name" value="Homeodomain_ZF_HD"/>
</dbReference>
<evidence type="ECO:0000256" key="8">
    <source>
        <dbReference type="ARBA" id="ARBA00023163"/>
    </source>
</evidence>
<evidence type="ECO:0000256" key="9">
    <source>
        <dbReference type="ARBA" id="ARBA00023242"/>
    </source>
</evidence>
<keyword evidence="3" id="KW-0863">Zinc-finger</keyword>
<name>A0AAP0JIU4_9MAGN</name>
<feature type="compositionally biased region" description="Acidic residues" evidence="10">
    <location>
        <begin position="270"/>
        <end position="294"/>
    </location>
</feature>
<dbReference type="Pfam" id="PF04770">
    <property type="entry name" value="ZF-HD_dimer"/>
    <property type="match status" value="1"/>
</dbReference>
<dbReference type="EMBL" id="JBBNAF010000006">
    <property type="protein sequence ID" value="KAK9134856.1"/>
    <property type="molecule type" value="Genomic_DNA"/>
</dbReference>
<dbReference type="PANTHER" id="PTHR31948">
    <property type="entry name" value="ZINC-FINGER HOMEODOMAIN PROTEIN 2"/>
    <property type="match status" value="1"/>
</dbReference>
<dbReference type="PROSITE" id="PS51523">
    <property type="entry name" value="ZF_HD_DIMER"/>
    <property type="match status" value="1"/>
</dbReference>